<proteinExistence type="predicted"/>
<gene>
    <name evidence="2" type="ORF">IFJ75_13000</name>
</gene>
<dbReference type="RefSeq" id="WP_207868616.1">
    <property type="nucleotide sequence ID" value="NZ_CP062222.1"/>
</dbReference>
<keyword evidence="1" id="KW-0732">Signal</keyword>
<reference evidence="2" key="1">
    <citation type="submission" date="2020-09" db="EMBL/GenBank/DDBJ databases">
        <title>Brevundimonas sp. LVF2 isolated from a puddle in Goettingen, Germany.</title>
        <authorList>
            <person name="Friedrich I."/>
            <person name="Klassen A."/>
            <person name="Hannes N."/>
            <person name="Schneider D."/>
            <person name="Hertel R."/>
            <person name="Daniel R."/>
        </authorList>
    </citation>
    <scope>NUCLEOTIDE SEQUENCE</scope>
    <source>
        <strain evidence="2">LVF2</strain>
    </source>
</reference>
<organism evidence="2 3">
    <name type="scientific">Brevundimonas goettingensis</name>
    <dbReference type="NCBI Taxonomy" id="2774190"/>
    <lineage>
        <taxon>Bacteria</taxon>
        <taxon>Pseudomonadati</taxon>
        <taxon>Pseudomonadota</taxon>
        <taxon>Alphaproteobacteria</taxon>
        <taxon>Caulobacterales</taxon>
        <taxon>Caulobacteraceae</taxon>
        <taxon>Brevundimonas</taxon>
    </lineage>
</organism>
<protein>
    <submittedName>
        <fullName evidence="2">Uncharacterized protein</fullName>
    </submittedName>
</protein>
<dbReference type="EMBL" id="CP062222">
    <property type="protein sequence ID" value="QTC90195.1"/>
    <property type="molecule type" value="Genomic_DNA"/>
</dbReference>
<keyword evidence="3" id="KW-1185">Reference proteome</keyword>
<dbReference type="PROSITE" id="PS51257">
    <property type="entry name" value="PROKAR_LIPOPROTEIN"/>
    <property type="match status" value="1"/>
</dbReference>
<evidence type="ECO:0000256" key="1">
    <source>
        <dbReference type="SAM" id="SignalP"/>
    </source>
</evidence>
<accession>A0A975C1R0</accession>
<feature type="signal peptide" evidence="1">
    <location>
        <begin position="1"/>
        <end position="22"/>
    </location>
</feature>
<dbReference type="AlphaFoldDB" id="A0A975C1R0"/>
<dbReference type="KEGG" id="bgoe:IFJ75_13000"/>
<sequence length="65" mass="6054">MIRTTQRAFAAAVLTASTLALGACGHTIEQKAATGAVAGAVVGGPVGAAVGGAAGTAIGQAQKPH</sequence>
<evidence type="ECO:0000313" key="3">
    <source>
        <dbReference type="Proteomes" id="UP000663918"/>
    </source>
</evidence>
<evidence type="ECO:0000313" key="2">
    <source>
        <dbReference type="EMBL" id="QTC90195.1"/>
    </source>
</evidence>
<name>A0A975C1R0_9CAUL</name>
<feature type="chain" id="PRO_5037494160" evidence="1">
    <location>
        <begin position="23"/>
        <end position="65"/>
    </location>
</feature>
<dbReference type="Proteomes" id="UP000663918">
    <property type="component" value="Chromosome"/>
</dbReference>